<dbReference type="PANTHER" id="PTHR30160">
    <property type="entry name" value="TETRAACYLDISACCHARIDE 4'-KINASE-RELATED"/>
    <property type="match status" value="1"/>
</dbReference>
<sequence>MWSQSVLKKLKQLNRALRNKHKTLKLSYYCQRYDKAPHSKVQLREIKSLALLRWDNKLGDAIMSGLLVKLLQQYRPDIQVTVITPDFCANWFEKSTSCNTIHCGKRSVETAQSLRDFRGQFDAVVELGTSFDFKELLALHALGASYNIGFNKESHPIFNVCLPKEHIHFKDRYLAVAKLFCDAPESTEIPLIPYSNSTIVDKSTTTIAINLFGSSKYRQFSKTEANKLLNHWLRDFPQDTLYLIPVPGKIEFLKELLAEIDNHRVQLLCETPSLEFSLQLLSQVDLCVTPDTSVVHMASALNTPILAIYADDPRNFQEWHPLSDKAEVVFNPPAKDRNDRVYVHDFEWSELKQKRESLLSSH</sequence>
<keyword evidence="2" id="KW-0808">Transferase</keyword>
<dbReference type="InterPro" id="IPR002201">
    <property type="entry name" value="Glyco_trans_9"/>
</dbReference>
<evidence type="ECO:0000256" key="2">
    <source>
        <dbReference type="ARBA" id="ARBA00022679"/>
    </source>
</evidence>
<reference evidence="4" key="1">
    <citation type="submission" date="2015-12" db="EMBL/GenBank/DDBJ databases">
        <title>FDA dAtabase for Regulatory Grade micrObial Sequences (FDA-ARGOS): Supporting development and validation of Infectious Disease Dx tests.</title>
        <authorList>
            <person name="Hoffmann M."/>
            <person name="Allard M."/>
            <person name="Evans P."/>
            <person name="Brown E."/>
            <person name="Tallon L.J."/>
            <person name="Sadzewicz L."/>
            <person name="Sengamalay N."/>
            <person name="Ott S."/>
            <person name="Godinez A."/>
            <person name="Nagaraj S."/>
            <person name="Vyas G."/>
            <person name="Aluvathingal J."/>
            <person name="Nadendla S."/>
            <person name="Geyer C."/>
            <person name="Sichtig H."/>
        </authorList>
    </citation>
    <scope>NUCLEOTIDE SEQUENCE [LARGE SCALE GENOMIC DNA]</scope>
    <source>
        <strain evidence="4">ATCC 33809</strain>
    </source>
</reference>
<dbReference type="Proteomes" id="UP000057088">
    <property type="component" value="Chromosome 2"/>
</dbReference>
<keyword evidence="1" id="KW-0328">Glycosyltransferase</keyword>
<evidence type="ECO:0000256" key="1">
    <source>
        <dbReference type="ARBA" id="ARBA00022676"/>
    </source>
</evidence>
<dbReference type="Pfam" id="PF01075">
    <property type="entry name" value="Glyco_transf_9"/>
    <property type="match status" value="1"/>
</dbReference>
<dbReference type="Gene3D" id="3.40.50.2000">
    <property type="entry name" value="Glycogen Phosphorylase B"/>
    <property type="match status" value="2"/>
</dbReference>
<evidence type="ECO:0000313" key="3">
    <source>
        <dbReference type="EMBL" id="AMF95587.2"/>
    </source>
</evidence>
<name>A0ABM5XRE4_VIBFL</name>
<dbReference type="EMBL" id="CP014035">
    <property type="protein sequence ID" value="AMF95587.2"/>
    <property type="molecule type" value="Genomic_DNA"/>
</dbReference>
<organism evidence="3 4">
    <name type="scientific">Vibrio fluvialis</name>
    <dbReference type="NCBI Taxonomy" id="676"/>
    <lineage>
        <taxon>Bacteria</taxon>
        <taxon>Pseudomonadati</taxon>
        <taxon>Pseudomonadota</taxon>
        <taxon>Gammaproteobacteria</taxon>
        <taxon>Vibrionales</taxon>
        <taxon>Vibrionaceae</taxon>
        <taxon>Vibrio</taxon>
    </lineage>
</organism>
<evidence type="ECO:0000313" key="4">
    <source>
        <dbReference type="Proteomes" id="UP000057088"/>
    </source>
</evidence>
<dbReference type="InterPro" id="IPR051199">
    <property type="entry name" value="LPS_LOS_Heptosyltrfase"/>
</dbReference>
<protein>
    <submittedName>
        <fullName evidence="3">Lipopolysaccharide heptosyltransferase family protein</fullName>
    </submittedName>
</protein>
<proteinExistence type="predicted"/>
<accession>A0ABM5XRE4</accession>
<dbReference type="SUPFAM" id="SSF53756">
    <property type="entry name" value="UDP-Glycosyltransferase/glycogen phosphorylase"/>
    <property type="match status" value="1"/>
</dbReference>
<gene>
    <name evidence="3" type="ORF">AL536_19670</name>
</gene>
<keyword evidence="4" id="KW-1185">Reference proteome</keyword>